<dbReference type="Proteomes" id="UP000726105">
    <property type="component" value="Unassembled WGS sequence"/>
</dbReference>
<organism evidence="1 2">
    <name type="scientific">Candidatus Phosphoribacter hodrii</name>
    <dbReference type="NCBI Taxonomy" id="2953743"/>
    <lineage>
        <taxon>Bacteria</taxon>
        <taxon>Bacillati</taxon>
        <taxon>Actinomycetota</taxon>
        <taxon>Actinomycetes</taxon>
        <taxon>Micrococcales</taxon>
        <taxon>Dermatophilaceae</taxon>
        <taxon>Candidatus Phosphoribacter</taxon>
    </lineage>
</organism>
<gene>
    <name evidence="1" type="ORF">IPI13_09375</name>
</gene>
<evidence type="ECO:0000313" key="1">
    <source>
        <dbReference type="EMBL" id="MBK7273357.1"/>
    </source>
</evidence>
<accession>A0A935MHL6</accession>
<proteinExistence type="predicted"/>
<name>A0A935MHL6_9MICO</name>
<reference evidence="1 2" key="1">
    <citation type="submission" date="2020-10" db="EMBL/GenBank/DDBJ databases">
        <title>Connecting structure to function with the recovery of over 1000 high-quality activated sludge metagenome-assembled genomes encoding full-length rRNA genes using long-read sequencing.</title>
        <authorList>
            <person name="Singleton C.M."/>
            <person name="Petriglieri F."/>
            <person name="Kristensen J.M."/>
            <person name="Kirkegaard R.H."/>
            <person name="Michaelsen T.Y."/>
            <person name="Andersen M.H."/>
            <person name="Karst S.M."/>
            <person name="Dueholm M.S."/>
            <person name="Nielsen P.H."/>
            <person name="Albertsen M."/>
        </authorList>
    </citation>
    <scope>NUCLEOTIDE SEQUENCE [LARGE SCALE GENOMIC DNA]</scope>
    <source>
        <strain evidence="1">Ega_18-Q3-R5-49_MAXAC.001</strain>
    </source>
</reference>
<dbReference type="AlphaFoldDB" id="A0A935MHL6"/>
<evidence type="ECO:0000313" key="2">
    <source>
        <dbReference type="Proteomes" id="UP000726105"/>
    </source>
</evidence>
<sequence length="83" mass="9365">MGAAAAQARRRWVSEYDEVVDGGYGWGSAAPVWDGAMPLGHPVKANKQWMKFQEPADGWYDKMHADVWFVDADTARRFGFTKD</sequence>
<comment type="caution">
    <text evidence="1">The sequence shown here is derived from an EMBL/GenBank/DDBJ whole genome shotgun (WGS) entry which is preliminary data.</text>
</comment>
<dbReference type="EMBL" id="JADJIB010000003">
    <property type="protein sequence ID" value="MBK7273357.1"/>
    <property type="molecule type" value="Genomic_DNA"/>
</dbReference>
<protein>
    <submittedName>
        <fullName evidence="1">Uncharacterized protein</fullName>
    </submittedName>
</protein>